<dbReference type="GO" id="GO:0006506">
    <property type="term" value="P:GPI anchor biosynthetic process"/>
    <property type="evidence" value="ECO:0007669"/>
    <property type="project" value="TreeGrafter"/>
</dbReference>
<evidence type="ECO:0000313" key="10">
    <source>
        <dbReference type="EMBL" id="MPC28319.1"/>
    </source>
</evidence>
<keyword evidence="2 8" id="KW-0328">Glycosyltransferase</keyword>
<proteinExistence type="inferred from homology"/>
<evidence type="ECO:0000256" key="3">
    <source>
        <dbReference type="ARBA" id="ARBA00022679"/>
    </source>
</evidence>
<organism evidence="10 11">
    <name type="scientific">Portunus trituberculatus</name>
    <name type="common">Swimming crab</name>
    <name type="synonym">Neptunus trituberculatus</name>
    <dbReference type="NCBI Taxonomy" id="210409"/>
    <lineage>
        <taxon>Eukaryota</taxon>
        <taxon>Metazoa</taxon>
        <taxon>Ecdysozoa</taxon>
        <taxon>Arthropoda</taxon>
        <taxon>Crustacea</taxon>
        <taxon>Multicrustacea</taxon>
        <taxon>Malacostraca</taxon>
        <taxon>Eumalacostraca</taxon>
        <taxon>Eucarida</taxon>
        <taxon>Decapoda</taxon>
        <taxon>Pleocyemata</taxon>
        <taxon>Brachyura</taxon>
        <taxon>Eubrachyura</taxon>
        <taxon>Portunoidea</taxon>
        <taxon>Portunidae</taxon>
        <taxon>Portuninae</taxon>
        <taxon>Portunus</taxon>
    </lineage>
</organism>
<keyword evidence="9" id="KW-0732">Signal</keyword>
<dbReference type="GO" id="GO:0005789">
    <property type="term" value="C:endoplasmic reticulum membrane"/>
    <property type="evidence" value="ECO:0007669"/>
    <property type="project" value="UniProtKB-SubCell"/>
</dbReference>
<dbReference type="InterPro" id="IPR005599">
    <property type="entry name" value="GPI_mannosylTrfase"/>
</dbReference>
<keyword evidence="4" id="KW-0812">Transmembrane</keyword>
<evidence type="ECO:0000256" key="9">
    <source>
        <dbReference type="SAM" id="SignalP"/>
    </source>
</evidence>
<evidence type="ECO:0000256" key="5">
    <source>
        <dbReference type="ARBA" id="ARBA00022824"/>
    </source>
</evidence>
<keyword evidence="6" id="KW-1133">Transmembrane helix</keyword>
<dbReference type="GO" id="GO:0000026">
    <property type="term" value="F:alpha-1,2-mannosyltransferase activity"/>
    <property type="evidence" value="ECO:0007669"/>
    <property type="project" value="TreeGrafter"/>
</dbReference>
<comment type="similarity">
    <text evidence="8">Belongs to the glycosyltransferase 22 family.</text>
</comment>
<name>A0A5B7E4H4_PORTR</name>
<evidence type="ECO:0000256" key="6">
    <source>
        <dbReference type="ARBA" id="ARBA00022989"/>
    </source>
</evidence>
<feature type="signal peptide" evidence="9">
    <location>
        <begin position="1"/>
        <end position="23"/>
    </location>
</feature>
<dbReference type="EC" id="2.4.1.-" evidence="8"/>
<dbReference type="PANTHER" id="PTHR22760:SF4">
    <property type="entry name" value="GPI MANNOSYLTRANSFERASE 3"/>
    <property type="match status" value="1"/>
</dbReference>
<dbReference type="Proteomes" id="UP000324222">
    <property type="component" value="Unassembled WGS sequence"/>
</dbReference>
<protein>
    <recommendedName>
        <fullName evidence="8">Mannosyltransferase</fullName>
        <ecNumber evidence="8">2.4.1.-</ecNumber>
    </recommendedName>
</protein>
<dbReference type="PANTHER" id="PTHR22760">
    <property type="entry name" value="GLYCOSYLTRANSFERASE"/>
    <property type="match status" value="1"/>
</dbReference>
<evidence type="ECO:0000256" key="1">
    <source>
        <dbReference type="ARBA" id="ARBA00004477"/>
    </source>
</evidence>
<sequence length="93" mass="10701">MMCEWPLLVFLVVRVACVPLVQTWFVPDEYWQATEVAHALAFRYGYKTWEWREGIRSVLYPASFAALFKMLSFIGADTPVLLVSKPLSGERIS</sequence>
<comment type="caution">
    <text evidence="10">The sequence shown here is derived from an EMBL/GenBank/DDBJ whole genome shotgun (WGS) entry which is preliminary data.</text>
</comment>
<gene>
    <name evidence="10" type="ORF">E2C01_021520</name>
</gene>
<keyword evidence="3 10" id="KW-0808">Transferase</keyword>
<dbReference type="AlphaFoldDB" id="A0A5B7E4H4"/>
<feature type="chain" id="PRO_5022712151" description="Mannosyltransferase" evidence="9">
    <location>
        <begin position="24"/>
        <end position="93"/>
    </location>
</feature>
<evidence type="ECO:0000256" key="4">
    <source>
        <dbReference type="ARBA" id="ARBA00022692"/>
    </source>
</evidence>
<evidence type="ECO:0000313" key="11">
    <source>
        <dbReference type="Proteomes" id="UP000324222"/>
    </source>
</evidence>
<keyword evidence="5 8" id="KW-0256">Endoplasmic reticulum</keyword>
<evidence type="ECO:0000256" key="2">
    <source>
        <dbReference type="ARBA" id="ARBA00022676"/>
    </source>
</evidence>
<dbReference type="EMBL" id="VSRR010001893">
    <property type="protein sequence ID" value="MPC28319.1"/>
    <property type="molecule type" value="Genomic_DNA"/>
</dbReference>
<evidence type="ECO:0000256" key="7">
    <source>
        <dbReference type="ARBA" id="ARBA00023136"/>
    </source>
</evidence>
<accession>A0A5B7E4H4</accession>
<reference evidence="10 11" key="1">
    <citation type="submission" date="2019-05" db="EMBL/GenBank/DDBJ databases">
        <title>Another draft genome of Portunus trituberculatus and its Hox gene families provides insights of decapod evolution.</title>
        <authorList>
            <person name="Jeong J.-H."/>
            <person name="Song I."/>
            <person name="Kim S."/>
            <person name="Choi T."/>
            <person name="Kim D."/>
            <person name="Ryu S."/>
            <person name="Kim W."/>
        </authorList>
    </citation>
    <scope>NUCLEOTIDE SEQUENCE [LARGE SCALE GENOMIC DNA]</scope>
    <source>
        <tissue evidence="10">Muscle</tissue>
    </source>
</reference>
<evidence type="ECO:0000256" key="8">
    <source>
        <dbReference type="RuleBase" id="RU363075"/>
    </source>
</evidence>
<dbReference type="OrthoDB" id="416834at2759"/>
<keyword evidence="11" id="KW-1185">Reference proteome</keyword>
<dbReference type="Pfam" id="PF03901">
    <property type="entry name" value="Glyco_transf_22"/>
    <property type="match status" value="1"/>
</dbReference>
<comment type="subcellular location">
    <subcellularLocation>
        <location evidence="1 8">Endoplasmic reticulum membrane</location>
        <topology evidence="1 8">Multi-pass membrane protein</topology>
    </subcellularLocation>
</comment>
<keyword evidence="7" id="KW-0472">Membrane</keyword>